<comment type="caution">
    <text evidence="10">The sequence shown here is derived from an EMBL/GenBank/DDBJ whole genome shotgun (WGS) entry which is preliminary data.</text>
</comment>
<dbReference type="FunFam" id="3.10.20.30:FF:000002">
    <property type="entry name" value="GTP pyrophosphokinase (RelA/SpoT)"/>
    <property type="match status" value="1"/>
</dbReference>
<dbReference type="SUPFAM" id="SSF81301">
    <property type="entry name" value="Nucleotidyltransferase"/>
    <property type="match status" value="1"/>
</dbReference>
<dbReference type="GO" id="GO:0015970">
    <property type="term" value="P:guanosine tetraphosphate biosynthetic process"/>
    <property type="evidence" value="ECO:0007669"/>
    <property type="project" value="UniProtKB-UniPathway"/>
</dbReference>
<dbReference type="InterPro" id="IPR033655">
    <property type="entry name" value="TGS_RelA/SpoT"/>
</dbReference>
<dbReference type="Gene3D" id="3.30.460.10">
    <property type="entry name" value="Beta Polymerase, domain 2"/>
    <property type="match status" value="1"/>
</dbReference>
<dbReference type="SUPFAM" id="SSF81271">
    <property type="entry name" value="TGS-like"/>
    <property type="match status" value="1"/>
</dbReference>
<evidence type="ECO:0000313" key="10">
    <source>
        <dbReference type="EMBL" id="OTN77739.1"/>
    </source>
</evidence>
<dbReference type="InterPro" id="IPR012676">
    <property type="entry name" value="TGS-like"/>
</dbReference>
<dbReference type="Pfam" id="PF13328">
    <property type="entry name" value="HD_4"/>
    <property type="match status" value="1"/>
</dbReference>
<dbReference type="PANTHER" id="PTHR21262:SF31">
    <property type="entry name" value="GTP PYROPHOSPHOKINASE"/>
    <property type="match status" value="1"/>
</dbReference>
<dbReference type="UniPathway" id="UPA00908">
    <property type="reaction ID" value="UER00884"/>
</dbReference>
<dbReference type="PROSITE" id="PS51671">
    <property type="entry name" value="ACT"/>
    <property type="match status" value="1"/>
</dbReference>
<dbReference type="GO" id="GO:0016301">
    <property type="term" value="F:kinase activity"/>
    <property type="evidence" value="ECO:0007669"/>
    <property type="project" value="UniProtKB-KW"/>
</dbReference>
<dbReference type="CDD" id="cd05399">
    <property type="entry name" value="NT_Rel-Spo_like"/>
    <property type="match status" value="1"/>
</dbReference>
<dbReference type="EMBL" id="NGKU01000001">
    <property type="protein sequence ID" value="OTN77739.1"/>
    <property type="molecule type" value="Genomic_DNA"/>
</dbReference>
<dbReference type="InterPro" id="IPR003607">
    <property type="entry name" value="HD/PDEase_dom"/>
</dbReference>
<comment type="similarity">
    <text evidence="6">Belongs to the relA/spoT family.</text>
</comment>
<feature type="domain" description="HD" evidence="8">
    <location>
        <begin position="50"/>
        <end position="149"/>
    </location>
</feature>
<accession>A0A242A9Y7</accession>
<dbReference type="InterPro" id="IPR006674">
    <property type="entry name" value="HD_domain"/>
</dbReference>
<dbReference type="Proteomes" id="UP000195043">
    <property type="component" value="Unassembled WGS sequence"/>
</dbReference>
<dbReference type="STRING" id="1834191.A5886_002840"/>
<dbReference type="InterPro" id="IPR045865">
    <property type="entry name" value="ACT-like_dom_sf"/>
</dbReference>
<dbReference type="Gene3D" id="3.30.70.260">
    <property type="match status" value="1"/>
</dbReference>
<dbReference type="EC" id="2.7.6.5" evidence="2"/>
<keyword evidence="3" id="KW-0342">GTP-binding</keyword>
<name>A0A242A9Y7_9ENTE</name>
<evidence type="ECO:0000256" key="1">
    <source>
        <dbReference type="ARBA" id="ARBA00004976"/>
    </source>
</evidence>
<dbReference type="SMART" id="SM00954">
    <property type="entry name" value="RelA_SpoT"/>
    <property type="match status" value="1"/>
</dbReference>
<evidence type="ECO:0000256" key="6">
    <source>
        <dbReference type="RuleBase" id="RU003847"/>
    </source>
</evidence>
<dbReference type="Pfam" id="PF19296">
    <property type="entry name" value="RelA_AH_RIS"/>
    <property type="match status" value="1"/>
</dbReference>
<protein>
    <recommendedName>
        <fullName evidence="2">GTP diphosphokinase</fullName>
        <ecNumber evidence="2">2.7.6.5</ecNumber>
    </recommendedName>
</protein>
<comment type="pathway">
    <text evidence="1">Purine metabolism; ppGpp biosynthesis; ppGpp from GTP: step 1/2.</text>
</comment>
<feature type="domain" description="ACT" evidence="7">
    <location>
        <begin position="662"/>
        <end position="736"/>
    </location>
</feature>
<keyword evidence="5" id="KW-0694">RNA-binding</keyword>
<dbReference type="SUPFAM" id="SSF109604">
    <property type="entry name" value="HD-domain/PDEase-like"/>
    <property type="match status" value="1"/>
</dbReference>
<evidence type="ECO:0000313" key="11">
    <source>
        <dbReference type="Proteomes" id="UP000195043"/>
    </source>
</evidence>
<dbReference type="FunFam" id="3.30.460.10:FF:000001">
    <property type="entry name" value="GTP pyrophosphokinase RelA"/>
    <property type="match status" value="1"/>
</dbReference>
<dbReference type="InterPro" id="IPR004095">
    <property type="entry name" value="TGS"/>
</dbReference>
<evidence type="ECO:0000256" key="2">
    <source>
        <dbReference type="ARBA" id="ARBA00013251"/>
    </source>
</evidence>
<dbReference type="InterPro" id="IPR007685">
    <property type="entry name" value="RelA_SpoT"/>
</dbReference>
<keyword evidence="10" id="KW-0808">Transferase</keyword>
<sequence length="736" mass="84437">MAKEVILTGPNVIKLVSYYMSDEHVAFVQKALDYATEAHKEQFRKSGEPYIIHPIQVAGILAELQMDPHTIATGFLHDVVEDTDITLADLKDNFGADVAMLVDGVTKLGKIKYKSHEEQLAENHRKMLIAMAQDLRVIMVKLADRLHNMRTLKHLREDKQRRIAQETMEIYAPLAHRLGISRIKWELEDISLRYLNPQQYYRIVHLMQTKREEREAYVSETVEEIRVATEELDIYAEIYGRPKHIYSIYRKMKDQKKQFNEIYDLLAIRVVVDSIKDCYAVLGTIHTKWKPMPGRFKDYIAMPKANMYQSLHTTVIGPKGNPVEIQIRTHEMHEIAEFGVAAHWAYKEGKTEKVKPDKMTQQVGWFQEILELQDESYDASEFMEGVKGDIFSDKVYVFTPKGDVTELPQGSSPLDFAYSIHTDIGNKTTGAKINGKMVQLDYKLKNGDIIEILTSPNSFGPSKDWIKLVATSKAKNKIKRFFKDQDREENIIKGHEAVVRTLQDMGFVPKEFLSKAKMAEACERFNYHTEDDLFASVGFGEVSPTTLANRLTEEERRERQIEKQKQQVQEMINQPAKKEPEKMKVRHEGGIVIEGVDNLLIRISRCCNPVPGDDIVGYITKGRGISIHRSDCPNVQNKEAANRLIDVEWEDASDSKKEYNADLEIYGYDRSGLLNDVLQTVNTVSKRLVSVEAKTNKDKMATIRITVSIQNLTHLRSIVDKIKQIPDVYSVRRTKG</sequence>
<dbReference type="InterPro" id="IPR045600">
    <property type="entry name" value="RelA/SpoT_AH_RIS"/>
</dbReference>
<dbReference type="GO" id="GO:0008728">
    <property type="term" value="F:GTP diphosphokinase activity"/>
    <property type="evidence" value="ECO:0007669"/>
    <property type="project" value="UniProtKB-EC"/>
</dbReference>
<dbReference type="InterPro" id="IPR043519">
    <property type="entry name" value="NT_sf"/>
</dbReference>
<dbReference type="Gene3D" id="1.10.3210.10">
    <property type="entry name" value="Hypothetical protein af1432"/>
    <property type="match status" value="1"/>
</dbReference>
<dbReference type="Gene3D" id="3.10.20.30">
    <property type="match status" value="1"/>
</dbReference>
<dbReference type="InterPro" id="IPR004811">
    <property type="entry name" value="RelA/Spo_fam"/>
</dbReference>
<dbReference type="OrthoDB" id="9805041at2"/>
<dbReference type="Pfam" id="PF13291">
    <property type="entry name" value="ACT_4"/>
    <property type="match status" value="1"/>
</dbReference>
<comment type="catalytic activity">
    <reaction evidence="4">
        <text>GTP + ATP = guanosine 3'-diphosphate 5'-triphosphate + AMP</text>
        <dbReference type="Rhea" id="RHEA:22088"/>
        <dbReference type="ChEBI" id="CHEBI:30616"/>
        <dbReference type="ChEBI" id="CHEBI:37565"/>
        <dbReference type="ChEBI" id="CHEBI:142410"/>
        <dbReference type="ChEBI" id="CHEBI:456215"/>
        <dbReference type="EC" id="2.7.6.5"/>
    </reaction>
</comment>
<dbReference type="CDD" id="cd01668">
    <property type="entry name" value="TGS_RSH"/>
    <property type="match status" value="1"/>
</dbReference>
<dbReference type="PROSITE" id="PS51831">
    <property type="entry name" value="HD"/>
    <property type="match status" value="1"/>
</dbReference>
<evidence type="ECO:0000256" key="3">
    <source>
        <dbReference type="ARBA" id="ARBA00023134"/>
    </source>
</evidence>
<evidence type="ECO:0000259" key="8">
    <source>
        <dbReference type="PROSITE" id="PS51831"/>
    </source>
</evidence>
<dbReference type="GO" id="GO:0005525">
    <property type="term" value="F:GTP binding"/>
    <property type="evidence" value="ECO:0007669"/>
    <property type="project" value="UniProtKB-KW"/>
</dbReference>
<evidence type="ECO:0000259" key="7">
    <source>
        <dbReference type="PROSITE" id="PS51671"/>
    </source>
</evidence>
<reference evidence="10 11" key="1">
    <citation type="submission" date="2017-05" db="EMBL/GenBank/DDBJ databases">
        <title>The Genome Sequence of Enterococcus sp. 8G7_MSG3316.</title>
        <authorList>
            <consortium name="The Broad Institute Genomics Platform"/>
            <consortium name="The Broad Institute Genomic Center for Infectious Diseases"/>
            <person name="Earl A."/>
            <person name="Manson A."/>
            <person name="Schwartman J."/>
            <person name="Gilmore M."/>
            <person name="Abouelleil A."/>
            <person name="Cao P."/>
            <person name="Chapman S."/>
            <person name="Cusick C."/>
            <person name="Shea T."/>
            <person name="Young S."/>
            <person name="Neafsey D."/>
            <person name="Nusbaum C."/>
            <person name="Birren B."/>
        </authorList>
    </citation>
    <scope>NUCLEOTIDE SEQUENCE [LARGE SCALE GENOMIC DNA]</scope>
    <source>
        <strain evidence="10 11">8G7_MSG3316</strain>
    </source>
</reference>
<dbReference type="Pfam" id="PF02824">
    <property type="entry name" value="TGS"/>
    <property type="match status" value="1"/>
</dbReference>
<gene>
    <name evidence="10" type="ORF">A5886_002840</name>
</gene>
<dbReference type="GO" id="GO:0003723">
    <property type="term" value="F:RNA binding"/>
    <property type="evidence" value="ECO:0007669"/>
    <property type="project" value="UniProtKB-KW"/>
</dbReference>
<dbReference type="PANTHER" id="PTHR21262">
    <property type="entry name" value="GUANOSINE-3',5'-BIS DIPHOSPHATE 3'-PYROPHOSPHOHYDROLASE"/>
    <property type="match status" value="1"/>
</dbReference>
<dbReference type="NCBIfam" id="TIGR00691">
    <property type="entry name" value="spoT_relA"/>
    <property type="match status" value="1"/>
</dbReference>
<dbReference type="SMART" id="SM00471">
    <property type="entry name" value="HDc"/>
    <property type="match status" value="1"/>
</dbReference>
<dbReference type="SUPFAM" id="SSF55021">
    <property type="entry name" value="ACT-like"/>
    <property type="match status" value="1"/>
</dbReference>
<dbReference type="PROSITE" id="PS51880">
    <property type="entry name" value="TGS"/>
    <property type="match status" value="1"/>
</dbReference>
<dbReference type="InterPro" id="IPR012675">
    <property type="entry name" value="Beta-grasp_dom_sf"/>
</dbReference>
<proteinExistence type="inferred from homology"/>
<dbReference type="FunFam" id="1.10.3210.10:FF:000001">
    <property type="entry name" value="GTP pyrophosphokinase RelA"/>
    <property type="match status" value="1"/>
</dbReference>
<comment type="function">
    <text evidence="6">In eubacteria ppGpp (guanosine 3'-diphosphate 5'-diphosphate) is a mediator of the stringent response that coordinates a variety of cellular activities in response to changes in nutritional abundance.</text>
</comment>
<organism evidence="10 11">
    <name type="scientific">Candidatus Enterococcus testudinis</name>
    <dbReference type="NCBI Taxonomy" id="1834191"/>
    <lineage>
        <taxon>Bacteria</taxon>
        <taxon>Bacillati</taxon>
        <taxon>Bacillota</taxon>
        <taxon>Bacilli</taxon>
        <taxon>Lactobacillales</taxon>
        <taxon>Enterococcaceae</taxon>
        <taxon>Enterococcus</taxon>
    </lineage>
</organism>
<dbReference type="RefSeq" id="WP_086275732.1">
    <property type="nucleotide sequence ID" value="NZ_NGKU01000001.1"/>
</dbReference>
<feature type="domain" description="TGS" evidence="9">
    <location>
        <begin position="393"/>
        <end position="454"/>
    </location>
</feature>
<keyword evidence="11" id="KW-1185">Reference proteome</keyword>
<dbReference type="CDD" id="cd04876">
    <property type="entry name" value="ACT_RelA-SpoT"/>
    <property type="match status" value="1"/>
</dbReference>
<keyword evidence="10" id="KW-0418">Kinase</keyword>
<dbReference type="CDD" id="cd00077">
    <property type="entry name" value="HDc"/>
    <property type="match status" value="1"/>
</dbReference>
<evidence type="ECO:0000259" key="9">
    <source>
        <dbReference type="PROSITE" id="PS51880"/>
    </source>
</evidence>
<dbReference type="InterPro" id="IPR002912">
    <property type="entry name" value="ACT_dom"/>
</dbReference>
<dbReference type="PROSITE" id="PS50889">
    <property type="entry name" value="S4"/>
    <property type="match status" value="1"/>
</dbReference>
<dbReference type="AlphaFoldDB" id="A0A242A9Y7"/>
<dbReference type="GO" id="GO:0005886">
    <property type="term" value="C:plasma membrane"/>
    <property type="evidence" value="ECO:0007669"/>
    <property type="project" value="TreeGrafter"/>
</dbReference>
<evidence type="ECO:0000256" key="4">
    <source>
        <dbReference type="ARBA" id="ARBA00048244"/>
    </source>
</evidence>
<keyword evidence="3" id="KW-0547">Nucleotide-binding</keyword>
<evidence type="ECO:0000256" key="5">
    <source>
        <dbReference type="PROSITE-ProRule" id="PRU00182"/>
    </source>
</evidence>
<dbReference type="Pfam" id="PF04607">
    <property type="entry name" value="RelA_SpoT"/>
    <property type="match status" value="1"/>
</dbReference>